<dbReference type="PANTHER" id="PTHR12899">
    <property type="entry name" value="39S RIBOSOMAL PROTEIN L18, MITOCHONDRIAL"/>
    <property type="match status" value="1"/>
</dbReference>
<comment type="subunit">
    <text evidence="7">Part of the 50S ribosomal subunit; part of the 5S rRNA/L5/L18/L25 subcomplex. Contacts the 5S and 23S rRNAs.</text>
</comment>
<evidence type="ECO:0000256" key="7">
    <source>
        <dbReference type="HAMAP-Rule" id="MF_01337"/>
    </source>
</evidence>
<sequence length="116" mass="13254">MNIQDKQLQRQKRKLRIRGKMQGTAIKPRLTVFRSNKHLYAQLIDDLEGRVIASVSDLKETLPAKRQERAKELGKKIAQMAKDKKIEKAIFDRSGYMYHGNVKAIAEGAREGGLSF</sequence>
<evidence type="ECO:0000256" key="5">
    <source>
        <dbReference type="ARBA" id="ARBA00023274"/>
    </source>
</evidence>
<evidence type="ECO:0000313" key="8">
    <source>
        <dbReference type="EMBL" id="OHA67904.1"/>
    </source>
</evidence>
<keyword evidence="3 7" id="KW-0694">RNA-binding</keyword>
<dbReference type="GO" id="GO:0003735">
    <property type="term" value="F:structural constituent of ribosome"/>
    <property type="evidence" value="ECO:0007669"/>
    <property type="project" value="InterPro"/>
</dbReference>
<dbReference type="GO" id="GO:0022625">
    <property type="term" value="C:cytosolic large ribosomal subunit"/>
    <property type="evidence" value="ECO:0007669"/>
    <property type="project" value="TreeGrafter"/>
</dbReference>
<evidence type="ECO:0000313" key="9">
    <source>
        <dbReference type="Proteomes" id="UP000178092"/>
    </source>
</evidence>
<organism evidence="8 9">
    <name type="scientific">Candidatus Wildermuthbacteria bacterium RIFCSPHIGHO2_02_FULL_45_25</name>
    <dbReference type="NCBI Taxonomy" id="1802450"/>
    <lineage>
        <taxon>Bacteria</taxon>
        <taxon>Candidatus Wildermuthiibacteriota</taxon>
    </lineage>
</organism>
<evidence type="ECO:0000256" key="1">
    <source>
        <dbReference type="ARBA" id="ARBA00007116"/>
    </source>
</evidence>
<dbReference type="NCBIfam" id="TIGR00060">
    <property type="entry name" value="L18_bact"/>
    <property type="match status" value="1"/>
</dbReference>
<dbReference type="CDD" id="cd00432">
    <property type="entry name" value="Ribosomal_L18_L5e"/>
    <property type="match status" value="1"/>
</dbReference>
<evidence type="ECO:0000256" key="4">
    <source>
        <dbReference type="ARBA" id="ARBA00022980"/>
    </source>
</evidence>
<dbReference type="Proteomes" id="UP000178092">
    <property type="component" value="Unassembled WGS sequence"/>
</dbReference>
<dbReference type="InterPro" id="IPR004389">
    <property type="entry name" value="Ribosomal_uL18_bac-type"/>
</dbReference>
<evidence type="ECO:0000256" key="2">
    <source>
        <dbReference type="ARBA" id="ARBA00022730"/>
    </source>
</evidence>
<reference evidence="8 9" key="1">
    <citation type="journal article" date="2016" name="Nat. Commun.">
        <title>Thousands of microbial genomes shed light on interconnected biogeochemical processes in an aquifer system.</title>
        <authorList>
            <person name="Anantharaman K."/>
            <person name="Brown C.T."/>
            <person name="Hug L.A."/>
            <person name="Sharon I."/>
            <person name="Castelle C.J."/>
            <person name="Probst A.J."/>
            <person name="Thomas B.C."/>
            <person name="Singh A."/>
            <person name="Wilkins M.J."/>
            <person name="Karaoz U."/>
            <person name="Brodie E.L."/>
            <person name="Williams K.H."/>
            <person name="Hubbard S.S."/>
            <person name="Banfield J.F."/>
        </authorList>
    </citation>
    <scope>NUCLEOTIDE SEQUENCE [LARGE SCALE GENOMIC DNA]</scope>
</reference>
<dbReference type="SUPFAM" id="SSF53137">
    <property type="entry name" value="Translational machinery components"/>
    <property type="match status" value="1"/>
</dbReference>
<comment type="function">
    <text evidence="7">This is one of the proteins that bind and probably mediate the attachment of the 5S RNA into the large ribosomal subunit, where it forms part of the central protuberance.</text>
</comment>
<evidence type="ECO:0000256" key="3">
    <source>
        <dbReference type="ARBA" id="ARBA00022884"/>
    </source>
</evidence>
<keyword evidence="2 7" id="KW-0699">rRNA-binding</keyword>
<dbReference type="GO" id="GO:0008097">
    <property type="term" value="F:5S rRNA binding"/>
    <property type="evidence" value="ECO:0007669"/>
    <property type="project" value="TreeGrafter"/>
</dbReference>
<dbReference type="Pfam" id="PF00861">
    <property type="entry name" value="Ribosomal_L18p"/>
    <property type="match status" value="1"/>
</dbReference>
<accession>A0A1G2R4W7</accession>
<gene>
    <name evidence="7" type="primary">rplR</name>
    <name evidence="8" type="ORF">A3C04_04490</name>
</gene>
<dbReference type="FunFam" id="3.30.420.100:FF:000001">
    <property type="entry name" value="50S ribosomal protein L18"/>
    <property type="match status" value="1"/>
</dbReference>
<dbReference type="PANTHER" id="PTHR12899:SF3">
    <property type="entry name" value="LARGE RIBOSOMAL SUBUNIT PROTEIN UL18M"/>
    <property type="match status" value="1"/>
</dbReference>
<dbReference type="InterPro" id="IPR005484">
    <property type="entry name" value="Ribosomal_uL18_bac/plant/anim"/>
</dbReference>
<proteinExistence type="inferred from homology"/>
<comment type="similarity">
    <text evidence="1 7">Belongs to the universal ribosomal protein uL18 family.</text>
</comment>
<keyword evidence="5 7" id="KW-0687">Ribonucleoprotein</keyword>
<dbReference type="AlphaFoldDB" id="A0A1G2R4W7"/>
<protein>
    <recommendedName>
        <fullName evidence="6 7">Large ribosomal subunit protein uL18</fullName>
    </recommendedName>
</protein>
<comment type="caution">
    <text evidence="8">The sequence shown here is derived from an EMBL/GenBank/DDBJ whole genome shotgun (WGS) entry which is preliminary data.</text>
</comment>
<keyword evidence="4 7" id="KW-0689">Ribosomal protein</keyword>
<dbReference type="HAMAP" id="MF_01337_B">
    <property type="entry name" value="Ribosomal_uL18_B"/>
    <property type="match status" value="1"/>
</dbReference>
<dbReference type="InterPro" id="IPR057268">
    <property type="entry name" value="Ribosomal_L18"/>
</dbReference>
<name>A0A1G2R4W7_9BACT</name>
<dbReference type="EMBL" id="MHTV01000001">
    <property type="protein sequence ID" value="OHA67904.1"/>
    <property type="molecule type" value="Genomic_DNA"/>
</dbReference>
<dbReference type="Gene3D" id="3.30.420.100">
    <property type="match status" value="1"/>
</dbReference>
<dbReference type="GO" id="GO:0006412">
    <property type="term" value="P:translation"/>
    <property type="evidence" value="ECO:0007669"/>
    <property type="project" value="UniProtKB-UniRule"/>
</dbReference>
<evidence type="ECO:0000256" key="6">
    <source>
        <dbReference type="ARBA" id="ARBA00035197"/>
    </source>
</evidence>